<gene>
    <name evidence="1" type="ORF">G2W53_010502</name>
</gene>
<reference evidence="1" key="1">
    <citation type="submission" date="2020-09" db="EMBL/GenBank/DDBJ databases">
        <title>Genome-Enabled Discovery of Anthraquinone Biosynthesis in Senna tora.</title>
        <authorList>
            <person name="Kang S.-H."/>
            <person name="Pandey R.P."/>
            <person name="Lee C.-M."/>
            <person name="Sim J.-S."/>
            <person name="Jeong J.-T."/>
            <person name="Choi B.-S."/>
            <person name="Jung M."/>
            <person name="Ginzburg D."/>
            <person name="Zhao K."/>
            <person name="Won S.Y."/>
            <person name="Oh T.-J."/>
            <person name="Yu Y."/>
            <person name="Kim N.-H."/>
            <person name="Lee O.R."/>
            <person name="Lee T.-H."/>
            <person name="Bashyal P."/>
            <person name="Kim T.-S."/>
            <person name="Lee W.-H."/>
            <person name="Kawkins C."/>
            <person name="Kim C.-K."/>
            <person name="Kim J.S."/>
            <person name="Ahn B.O."/>
            <person name="Rhee S.Y."/>
            <person name="Sohng J.K."/>
        </authorList>
    </citation>
    <scope>NUCLEOTIDE SEQUENCE</scope>
    <source>
        <tissue evidence="1">Leaf</tissue>
    </source>
</reference>
<protein>
    <submittedName>
        <fullName evidence="1">Uncharacterized protein</fullName>
    </submittedName>
</protein>
<dbReference type="AlphaFoldDB" id="A0A834WZW6"/>
<accession>A0A834WZW6</accession>
<proteinExistence type="predicted"/>
<sequence length="30" mass="3429">MEIRNCTLSSSTLFPWRTTLKEDARMVNGA</sequence>
<evidence type="ECO:0000313" key="2">
    <source>
        <dbReference type="Proteomes" id="UP000634136"/>
    </source>
</evidence>
<evidence type="ECO:0000313" key="1">
    <source>
        <dbReference type="EMBL" id="KAF7835643.1"/>
    </source>
</evidence>
<name>A0A834WZW6_9FABA</name>
<keyword evidence="2" id="KW-1185">Reference proteome</keyword>
<organism evidence="1 2">
    <name type="scientific">Senna tora</name>
    <dbReference type="NCBI Taxonomy" id="362788"/>
    <lineage>
        <taxon>Eukaryota</taxon>
        <taxon>Viridiplantae</taxon>
        <taxon>Streptophyta</taxon>
        <taxon>Embryophyta</taxon>
        <taxon>Tracheophyta</taxon>
        <taxon>Spermatophyta</taxon>
        <taxon>Magnoliopsida</taxon>
        <taxon>eudicotyledons</taxon>
        <taxon>Gunneridae</taxon>
        <taxon>Pentapetalae</taxon>
        <taxon>rosids</taxon>
        <taxon>fabids</taxon>
        <taxon>Fabales</taxon>
        <taxon>Fabaceae</taxon>
        <taxon>Caesalpinioideae</taxon>
        <taxon>Cassia clade</taxon>
        <taxon>Senna</taxon>
    </lineage>
</organism>
<dbReference type="Proteomes" id="UP000634136">
    <property type="component" value="Unassembled WGS sequence"/>
</dbReference>
<dbReference type="EMBL" id="JAAIUW010000004">
    <property type="protein sequence ID" value="KAF7835643.1"/>
    <property type="molecule type" value="Genomic_DNA"/>
</dbReference>
<comment type="caution">
    <text evidence="1">The sequence shown here is derived from an EMBL/GenBank/DDBJ whole genome shotgun (WGS) entry which is preliminary data.</text>
</comment>